<protein>
    <submittedName>
        <fullName evidence="2">Uncharacterized protein</fullName>
    </submittedName>
</protein>
<dbReference type="AlphaFoldDB" id="A7E793"/>
<feature type="compositionally biased region" description="Basic and acidic residues" evidence="1">
    <location>
        <begin position="12"/>
        <end position="21"/>
    </location>
</feature>
<gene>
    <name evidence="2" type="ORF">SS1G_01170</name>
</gene>
<dbReference type="Proteomes" id="UP000001312">
    <property type="component" value="Unassembled WGS sequence"/>
</dbReference>
<dbReference type="KEGG" id="ssl:SS1G_01170"/>
<dbReference type="HOGENOM" id="CLU_2575285_0_0_1"/>
<evidence type="ECO:0000313" key="2">
    <source>
        <dbReference type="EMBL" id="EDN96245.1"/>
    </source>
</evidence>
<feature type="region of interest" description="Disordered" evidence="1">
    <location>
        <begin position="1"/>
        <end position="21"/>
    </location>
</feature>
<sequence length="81" mass="8829">MGGQDGRSGGQEARRSKIGKVTERSMVGRIDMLGESLARGGKARGEGDLRLSTEYGGRSVHGIYIWYGMMMMMGRTWGSGR</sequence>
<reference evidence="3" key="1">
    <citation type="journal article" date="2011" name="PLoS Genet.">
        <title>Genomic analysis of the necrotrophic fungal pathogens Sclerotinia sclerotiorum and Botrytis cinerea.</title>
        <authorList>
            <person name="Amselem J."/>
            <person name="Cuomo C.A."/>
            <person name="van Kan J.A."/>
            <person name="Viaud M."/>
            <person name="Benito E.P."/>
            <person name="Couloux A."/>
            <person name="Coutinho P.M."/>
            <person name="de Vries R.P."/>
            <person name="Dyer P.S."/>
            <person name="Fillinger S."/>
            <person name="Fournier E."/>
            <person name="Gout L."/>
            <person name="Hahn M."/>
            <person name="Kohn L."/>
            <person name="Lapalu N."/>
            <person name="Plummer K.M."/>
            <person name="Pradier J.M."/>
            <person name="Quevillon E."/>
            <person name="Sharon A."/>
            <person name="Simon A."/>
            <person name="ten Have A."/>
            <person name="Tudzynski B."/>
            <person name="Tudzynski P."/>
            <person name="Wincker P."/>
            <person name="Andrew M."/>
            <person name="Anthouard V."/>
            <person name="Beever R.E."/>
            <person name="Beffa R."/>
            <person name="Benoit I."/>
            <person name="Bouzid O."/>
            <person name="Brault B."/>
            <person name="Chen Z."/>
            <person name="Choquer M."/>
            <person name="Collemare J."/>
            <person name="Cotton P."/>
            <person name="Danchin E.G."/>
            <person name="Da Silva C."/>
            <person name="Gautier A."/>
            <person name="Giraud C."/>
            <person name="Giraud T."/>
            <person name="Gonzalez C."/>
            <person name="Grossetete S."/>
            <person name="Guldener U."/>
            <person name="Henrissat B."/>
            <person name="Howlett B.J."/>
            <person name="Kodira C."/>
            <person name="Kretschmer M."/>
            <person name="Lappartient A."/>
            <person name="Leroch M."/>
            <person name="Levis C."/>
            <person name="Mauceli E."/>
            <person name="Neuveglise C."/>
            <person name="Oeser B."/>
            <person name="Pearson M."/>
            <person name="Poulain J."/>
            <person name="Poussereau N."/>
            <person name="Quesneville H."/>
            <person name="Rascle C."/>
            <person name="Schumacher J."/>
            <person name="Segurens B."/>
            <person name="Sexton A."/>
            <person name="Silva E."/>
            <person name="Sirven C."/>
            <person name="Soanes D.M."/>
            <person name="Talbot N.J."/>
            <person name="Templeton M."/>
            <person name="Yandava C."/>
            <person name="Yarden O."/>
            <person name="Zeng Q."/>
            <person name="Rollins J.A."/>
            <person name="Lebrun M.H."/>
            <person name="Dickman M."/>
        </authorList>
    </citation>
    <scope>NUCLEOTIDE SEQUENCE [LARGE SCALE GENOMIC DNA]</scope>
    <source>
        <strain evidence="3">ATCC 18683 / 1980 / Ss-1</strain>
    </source>
</reference>
<evidence type="ECO:0000256" key="1">
    <source>
        <dbReference type="SAM" id="MobiDB-lite"/>
    </source>
</evidence>
<dbReference type="InParanoid" id="A7E793"/>
<dbReference type="EMBL" id="CH476622">
    <property type="protein sequence ID" value="EDN96245.1"/>
    <property type="molecule type" value="Genomic_DNA"/>
</dbReference>
<keyword evidence="3" id="KW-1185">Reference proteome</keyword>
<evidence type="ECO:0000313" key="3">
    <source>
        <dbReference type="Proteomes" id="UP000001312"/>
    </source>
</evidence>
<dbReference type="GeneID" id="5494010"/>
<name>A7E793_SCLS1</name>
<organism evidence="2 3">
    <name type="scientific">Sclerotinia sclerotiorum (strain ATCC 18683 / 1980 / Ss-1)</name>
    <name type="common">White mold</name>
    <name type="synonym">Whetzelinia sclerotiorum</name>
    <dbReference type="NCBI Taxonomy" id="665079"/>
    <lineage>
        <taxon>Eukaryota</taxon>
        <taxon>Fungi</taxon>
        <taxon>Dikarya</taxon>
        <taxon>Ascomycota</taxon>
        <taxon>Pezizomycotina</taxon>
        <taxon>Leotiomycetes</taxon>
        <taxon>Helotiales</taxon>
        <taxon>Sclerotiniaceae</taxon>
        <taxon>Sclerotinia</taxon>
    </lineage>
</organism>
<dbReference type="RefSeq" id="XP_001596977.1">
    <property type="nucleotide sequence ID" value="XM_001596927.1"/>
</dbReference>
<accession>A7E793</accession>
<proteinExistence type="predicted"/>